<sequence length="61" mass="7071">MTKECQIHSELEKLELKIKQVSKLITKVEETRGVRSETEIGKEIKQFCTIRDNALLKVTLI</sequence>
<organism evidence="1 2">
    <name type="scientific">Paenibacillus wynnii</name>
    <dbReference type="NCBI Taxonomy" id="268407"/>
    <lineage>
        <taxon>Bacteria</taxon>
        <taxon>Bacillati</taxon>
        <taxon>Bacillota</taxon>
        <taxon>Bacilli</taxon>
        <taxon>Bacillales</taxon>
        <taxon>Paenibacillaceae</taxon>
        <taxon>Paenibacillus</taxon>
    </lineage>
</organism>
<accession>A0A098M2K1</accession>
<comment type="caution">
    <text evidence="1">The sequence shown here is derived from an EMBL/GenBank/DDBJ whole genome shotgun (WGS) entry which is preliminary data.</text>
</comment>
<dbReference type="Proteomes" id="UP000029734">
    <property type="component" value="Unassembled WGS sequence"/>
</dbReference>
<keyword evidence="2" id="KW-1185">Reference proteome</keyword>
<evidence type="ECO:0000313" key="2">
    <source>
        <dbReference type="Proteomes" id="UP000029734"/>
    </source>
</evidence>
<dbReference type="AlphaFoldDB" id="A0A098M2K1"/>
<protein>
    <submittedName>
        <fullName evidence="1">Uncharacterized protein</fullName>
    </submittedName>
</protein>
<gene>
    <name evidence="1" type="ORF">PWYN_17860</name>
</gene>
<reference evidence="1 2" key="1">
    <citation type="submission" date="2014-08" db="EMBL/GenBank/DDBJ databases">
        <authorList>
            <person name="den Bakker H.C."/>
        </authorList>
    </citation>
    <scope>NUCLEOTIDE SEQUENCE [LARGE SCALE GENOMIC DNA]</scope>
    <source>
        <strain evidence="1 2">DSM 18334</strain>
    </source>
</reference>
<reference evidence="1 2" key="2">
    <citation type="submission" date="2014-10" db="EMBL/GenBank/DDBJ databases">
        <title>Comparative genomics of the Paenibacillus odorifer group.</title>
        <authorList>
            <person name="Tsai Y.-C."/>
            <person name="Martin N."/>
            <person name="Korlach J."/>
            <person name="Wiedmann M."/>
        </authorList>
    </citation>
    <scope>NUCLEOTIDE SEQUENCE [LARGE SCALE GENOMIC DNA]</scope>
    <source>
        <strain evidence="1 2">DSM 18334</strain>
    </source>
</reference>
<proteinExistence type="predicted"/>
<evidence type="ECO:0000313" key="1">
    <source>
        <dbReference type="EMBL" id="KGE16580.1"/>
    </source>
</evidence>
<name>A0A098M2K1_9BACL</name>
<dbReference type="EMBL" id="JQCR01000003">
    <property type="protein sequence ID" value="KGE16580.1"/>
    <property type="molecule type" value="Genomic_DNA"/>
</dbReference>